<evidence type="ECO:0000256" key="1">
    <source>
        <dbReference type="SAM" id="MobiDB-lite"/>
    </source>
</evidence>
<dbReference type="PROSITE" id="PS50053">
    <property type="entry name" value="UBIQUITIN_2"/>
    <property type="match status" value="1"/>
</dbReference>
<feature type="compositionally biased region" description="Low complexity" evidence="1">
    <location>
        <begin position="679"/>
        <end position="692"/>
    </location>
</feature>
<sequence length="738" mass="84889">MKIQILIKNLEGVIGAVECEDAETIEVLKERISRSQGVQISQFTLFFGGRPLDLKTTISANRIVKDSTIAMKKVETEEESNGFSYSKTWPRGILGALKSFNKASDPNEIWERVGLELTRLVIGNHSFKWNLDKMCVSYMGINKEMDDLDEQWHMDTSYFGVEQRKSVFDIFKWNYIFLEERGETEEGLGKKYDDTELSRSYELILRDYRSPKTFVVLDKNPSLKLNDDSNDNFVFDTLSWDKVEKGRTQQLSKNQQTLRMKKSTKDMSGRVELNEDIERYKNQALNLKNGYFNDVLDFGRGLKERTKVIKSLKIKGEFAFKPFFTKLHKDYINQIDHNLDLFKGIFDGFKMCAGINCLKLKLSHSNESEQAENVLKMLQEIAVNDNLKYNLKYLDLSKTLISTEILNALLTVIRDSTIEHLALNNCIFENNGLDILSNSFSESAIVSIELRNNNIDDEFLKKLLHKFENCRYLKRLDISHNPIGAKCEESIKNLIRKTGITSLNISHTHIVQKELNAILNCAGCSQLEYICIEGNSKKDILQNYSTLGKILCCDFCRFWPKLGDSGCCLAIQNCFAIKAHQRVEADGDQEQKSRDINKKAENVQKKRQLDRNLDQLLEEKIRKMKEKLTIQAKIGSEDYEREKKRLEEEERNKEEEKKHELRVSEVGAAKIQSTIITTSNSTNNNTMDTRNNLQDVASPKAIENAPQEPEKKTAPIKSDPADIIDKVDGFVKNLEKME</sequence>
<dbReference type="Pfam" id="PF00240">
    <property type="entry name" value="ubiquitin"/>
    <property type="match status" value="1"/>
</dbReference>
<dbReference type="Gene3D" id="3.10.20.90">
    <property type="entry name" value="Phosphatidylinositol 3-kinase Catalytic Subunit, Chain A, domain 1"/>
    <property type="match status" value="1"/>
</dbReference>
<gene>
    <name evidence="3" type="ORF">BSTOLATCC_MIC50230</name>
</gene>
<feature type="domain" description="Ubiquitin-like" evidence="2">
    <location>
        <begin position="3"/>
        <end position="71"/>
    </location>
</feature>
<dbReference type="EMBL" id="CAJZBQ010000050">
    <property type="protein sequence ID" value="CAG9330122.1"/>
    <property type="molecule type" value="Genomic_DNA"/>
</dbReference>
<reference evidence="3" key="1">
    <citation type="submission" date="2021-09" db="EMBL/GenBank/DDBJ databases">
        <authorList>
            <consortium name="AG Swart"/>
            <person name="Singh M."/>
            <person name="Singh A."/>
            <person name="Seah K."/>
            <person name="Emmerich C."/>
        </authorList>
    </citation>
    <scope>NUCLEOTIDE SEQUENCE</scope>
    <source>
        <strain evidence="3">ATCC30299</strain>
    </source>
</reference>
<dbReference type="CDD" id="cd17039">
    <property type="entry name" value="Ubl_ubiquitin_like"/>
    <property type="match status" value="1"/>
</dbReference>
<dbReference type="Gene3D" id="3.80.10.10">
    <property type="entry name" value="Ribonuclease Inhibitor"/>
    <property type="match status" value="1"/>
</dbReference>
<feature type="region of interest" description="Disordered" evidence="1">
    <location>
        <begin position="679"/>
        <end position="721"/>
    </location>
</feature>
<feature type="region of interest" description="Disordered" evidence="1">
    <location>
        <begin position="640"/>
        <end position="661"/>
    </location>
</feature>
<dbReference type="InterPro" id="IPR032675">
    <property type="entry name" value="LRR_dom_sf"/>
</dbReference>
<protein>
    <recommendedName>
        <fullName evidence="2">Ubiquitin-like domain-containing protein</fullName>
    </recommendedName>
</protein>
<keyword evidence="4" id="KW-1185">Reference proteome</keyword>
<dbReference type="InterPro" id="IPR000626">
    <property type="entry name" value="Ubiquitin-like_dom"/>
</dbReference>
<dbReference type="SUPFAM" id="SSF52047">
    <property type="entry name" value="RNI-like"/>
    <property type="match status" value="1"/>
</dbReference>
<dbReference type="SUPFAM" id="SSF54236">
    <property type="entry name" value="Ubiquitin-like"/>
    <property type="match status" value="1"/>
</dbReference>
<evidence type="ECO:0000313" key="4">
    <source>
        <dbReference type="Proteomes" id="UP001162131"/>
    </source>
</evidence>
<dbReference type="AlphaFoldDB" id="A0AAU9JQM4"/>
<name>A0AAU9JQM4_9CILI</name>
<organism evidence="3 4">
    <name type="scientific">Blepharisma stoltei</name>
    <dbReference type="NCBI Taxonomy" id="1481888"/>
    <lineage>
        <taxon>Eukaryota</taxon>
        <taxon>Sar</taxon>
        <taxon>Alveolata</taxon>
        <taxon>Ciliophora</taxon>
        <taxon>Postciliodesmatophora</taxon>
        <taxon>Heterotrichea</taxon>
        <taxon>Heterotrichida</taxon>
        <taxon>Blepharismidae</taxon>
        <taxon>Blepharisma</taxon>
    </lineage>
</organism>
<dbReference type="Proteomes" id="UP001162131">
    <property type="component" value="Unassembled WGS sequence"/>
</dbReference>
<feature type="compositionally biased region" description="Basic and acidic residues" evidence="1">
    <location>
        <begin position="708"/>
        <end position="721"/>
    </location>
</feature>
<evidence type="ECO:0000259" key="2">
    <source>
        <dbReference type="PROSITE" id="PS50053"/>
    </source>
</evidence>
<dbReference type="SMART" id="SM00213">
    <property type="entry name" value="UBQ"/>
    <property type="match status" value="1"/>
</dbReference>
<dbReference type="InterPro" id="IPR029071">
    <property type="entry name" value="Ubiquitin-like_domsf"/>
</dbReference>
<evidence type="ECO:0000313" key="3">
    <source>
        <dbReference type="EMBL" id="CAG9330122.1"/>
    </source>
</evidence>
<comment type="caution">
    <text evidence="3">The sequence shown here is derived from an EMBL/GenBank/DDBJ whole genome shotgun (WGS) entry which is preliminary data.</text>
</comment>
<proteinExistence type="predicted"/>
<accession>A0AAU9JQM4</accession>